<dbReference type="PROSITE" id="PS50109">
    <property type="entry name" value="HIS_KIN"/>
    <property type="match status" value="1"/>
</dbReference>
<feature type="transmembrane region" description="Helical" evidence="8">
    <location>
        <begin position="35"/>
        <end position="51"/>
    </location>
</feature>
<evidence type="ECO:0000313" key="10">
    <source>
        <dbReference type="EMBL" id="MDN3725345.1"/>
    </source>
</evidence>
<dbReference type="PANTHER" id="PTHR42878">
    <property type="entry name" value="TWO-COMPONENT HISTIDINE KINASE"/>
    <property type="match status" value="1"/>
</dbReference>
<keyword evidence="5" id="KW-0418">Kinase</keyword>
<dbReference type="CDD" id="cd00075">
    <property type="entry name" value="HATPase"/>
    <property type="match status" value="1"/>
</dbReference>
<name>A0ABT8DQ48_9FLAO</name>
<dbReference type="InterPro" id="IPR036890">
    <property type="entry name" value="HATPase_C_sf"/>
</dbReference>
<comment type="catalytic activity">
    <reaction evidence="1">
        <text>ATP + protein L-histidine = ADP + protein N-phospho-L-histidine.</text>
        <dbReference type="EC" id="2.7.13.3"/>
    </reaction>
</comment>
<evidence type="ECO:0000259" key="9">
    <source>
        <dbReference type="PROSITE" id="PS50109"/>
    </source>
</evidence>
<evidence type="ECO:0000256" key="7">
    <source>
        <dbReference type="ARBA" id="ARBA00023012"/>
    </source>
</evidence>
<dbReference type="SMART" id="SM00387">
    <property type="entry name" value="HATPase_c"/>
    <property type="match status" value="1"/>
</dbReference>
<keyword evidence="3" id="KW-0808">Transferase</keyword>
<evidence type="ECO:0000313" key="11">
    <source>
        <dbReference type="Proteomes" id="UP001244787"/>
    </source>
</evidence>
<keyword evidence="8" id="KW-0472">Membrane</keyword>
<evidence type="ECO:0000256" key="6">
    <source>
        <dbReference type="ARBA" id="ARBA00022840"/>
    </source>
</evidence>
<dbReference type="PANTHER" id="PTHR42878:SF7">
    <property type="entry name" value="SENSOR HISTIDINE KINASE GLRK"/>
    <property type="match status" value="1"/>
</dbReference>
<organism evidence="10 11">
    <name type="scientific">Aequorivita aurantiaca</name>
    <dbReference type="NCBI Taxonomy" id="3053356"/>
    <lineage>
        <taxon>Bacteria</taxon>
        <taxon>Pseudomonadati</taxon>
        <taxon>Bacteroidota</taxon>
        <taxon>Flavobacteriia</taxon>
        <taxon>Flavobacteriales</taxon>
        <taxon>Flavobacteriaceae</taxon>
        <taxon>Aequorivita</taxon>
    </lineage>
</organism>
<evidence type="ECO:0000256" key="8">
    <source>
        <dbReference type="SAM" id="Phobius"/>
    </source>
</evidence>
<dbReference type="SUPFAM" id="SSF55874">
    <property type="entry name" value="ATPase domain of HSP90 chaperone/DNA topoisomerase II/histidine kinase"/>
    <property type="match status" value="1"/>
</dbReference>
<keyword evidence="8" id="KW-1133">Transmembrane helix</keyword>
<proteinExistence type="predicted"/>
<sequence>MTYKNFFFSLTLRVLGLLVSLSAIAFGIALKNTHGIIGGSLITLLLLYNLYKLTVKRFVEMDDFFESVKYRDFSRLYREDKGSQDIRKLRHGFNLVNKTIKSIDSERQAQYLYLQKILEMIEIGIIAYNVESGKVLWANDSLMKILDFPSFKNINFVQKRNPKLYDELFETYHSNTTSVTLDKAEKTKVLISDTIFEIEDKSFKLIALQNIEETLNRNESEAWKKLLSVMTHEIMNSIAPITSLAETLQVDIEKSLKNPTAEKLELKDLNAGLITIKKRSEGLMKFAKTYRSLNKVTHINKSSVKARDLFKSISELMKSSMERRNIELLFDLKDNNLELDIDSYLIEQVLINIILNAMDATSKVPNPKIVISTNVDSKGNVEIRVTDNGCGIPSEIMDRIFIPFFSTKKTGSGIGLSLSKQIMLLHGGKIQIQSNVGTGTMVLLIF</sequence>
<comment type="caution">
    <text evidence="10">The sequence shown here is derived from an EMBL/GenBank/DDBJ whole genome shotgun (WGS) entry which is preliminary data.</text>
</comment>
<feature type="domain" description="Histidine kinase" evidence="9">
    <location>
        <begin position="229"/>
        <end position="446"/>
    </location>
</feature>
<dbReference type="Gene3D" id="3.30.565.10">
    <property type="entry name" value="Histidine kinase-like ATPase, C-terminal domain"/>
    <property type="match status" value="1"/>
</dbReference>
<dbReference type="InterPro" id="IPR003594">
    <property type="entry name" value="HATPase_dom"/>
</dbReference>
<dbReference type="PRINTS" id="PR00344">
    <property type="entry name" value="BCTRLSENSOR"/>
</dbReference>
<dbReference type="Pfam" id="PF02518">
    <property type="entry name" value="HATPase_c"/>
    <property type="match status" value="1"/>
</dbReference>
<keyword evidence="6 10" id="KW-0067">ATP-binding</keyword>
<evidence type="ECO:0000256" key="5">
    <source>
        <dbReference type="ARBA" id="ARBA00022777"/>
    </source>
</evidence>
<evidence type="ECO:0000256" key="4">
    <source>
        <dbReference type="ARBA" id="ARBA00022741"/>
    </source>
</evidence>
<dbReference type="InterPro" id="IPR005467">
    <property type="entry name" value="His_kinase_dom"/>
</dbReference>
<keyword evidence="8" id="KW-0812">Transmembrane</keyword>
<dbReference type="GO" id="GO:0005524">
    <property type="term" value="F:ATP binding"/>
    <property type="evidence" value="ECO:0007669"/>
    <property type="project" value="UniProtKB-KW"/>
</dbReference>
<evidence type="ECO:0000256" key="3">
    <source>
        <dbReference type="ARBA" id="ARBA00022679"/>
    </source>
</evidence>
<accession>A0ABT8DQ48</accession>
<reference evidence="10 11" key="1">
    <citation type="submission" date="2023-06" db="EMBL/GenBank/DDBJ databases">
        <authorList>
            <person name="Ye Y.-Q."/>
            <person name="Du Z.-J."/>
        </authorList>
    </citation>
    <scope>NUCLEOTIDE SEQUENCE [LARGE SCALE GENOMIC DNA]</scope>
    <source>
        <strain evidence="10 11">SDUM287046</strain>
    </source>
</reference>
<keyword evidence="7" id="KW-0902">Two-component regulatory system</keyword>
<dbReference type="InterPro" id="IPR004358">
    <property type="entry name" value="Sig_transdc_His_kin-like_C"/>
</dbReference>
<keyword evidence="4" id="KW-0547">Nucleotide-binding</keyword>
<dbReference type="InterPro" id="IPR050351">
    <property type="entry name" value="BphY/WalK/GraS-like"/>
</dbReference>
<protein>
    <recommendedName>
        <fullName evidence="2">histidine kinase</fullName>
        <ecNumber evidence="2">2.7.13.3</ecNumber>
    </recommendedName>
</protein>
<gene>
    <name evidence="10" type="ORF">QRD02_13235</name>
</gene>
<dbReference type="EC" id="2.7.13.3" evidence="2"/>
<dbReference type="Proteomes" id="UP001244787">
    <property type="component" value="Unassembled WGS sequence"/>
</dbReference>
<evidence type="ECO:0000256" key="2">
    <source>
        <dbReference type="ARBA" id="ARBA00012438"/>
    </source>
</evidence>
<keyword evidence="11" id="KW-1185">Reference proteome</keyword>
<dbReference type="EMBL" id="JAUGQQ010000013">
    <property type="protein sequence ID" value="MDN3725345.1"/>
    <property type="molecule type" value="Genomic_DNA"/>
</dbReference>
<evidence type="ECO:0000256" key="1">
    <source>
        <dbReference type="ARBA" id="ARBA00000085"/>
    </source>
</evidence>
<dbReference type="RefSeq" id="WP_290255435.1">
    <property type="nucleotide sequence ID" value="NZ_JAUGQQ010000013.1"/>
</dbReference>